<dbReference type="Proteomes" id="UP000824106">
    <property type="component" value="Unassembled WGS sequence"/>
</dbReference>
<dbReference type="GO" id="GO:0005886">
    <property type="term" value="C:plasma membrane"/>
    <property type="evidence" value="ECO:0007669"/>
    <property type="project" value="UniProtKB-SubCell"/>
</dbReference>
<reference evidence="9" key="1">
    <citation type="journal article" date="2021" name="PeerJ">
        <title>Extensive microbial diversity within the chicken gut microbiome revealed by metagenomics and culture.</title>
        <authorList>
            <person name="Gilroy R."/>
            <person name="Ravi A."/>
            <person name="Getino M."/>
            <person name="Pursley I."/>
            <person name="Horton D.L."/>
            <person name="Alikhan N.F."/>
            <person name="Baker D."/>
            <person name="Gharbi K."/>
            <person name="Hall N."/>
            <person name="Watson M."/>
            <person name="Adriaenssens E.M."/>
            <person name="Foster-Nyarko E."/>
            <person name="Jarju S."/>
            <person name="Secka A."/>
            <person name="Antonio M."/>
            <person name="Oren A."/>
            <person name="Chaudhuri R.R."/>
            <person name="La Ragione R."/>
            <person name="Hildebrand F."/>
            <person name="Pallen M.J."/>
        </authorList>
    </citation>
    <scope>NUCLEOTIDE SEQUENCE</scope>
    <source>
        <strain evidence="9">CHK169-4300</strain>
    </source>
</reference>
<evidence type="ECO:0000256" key="3">
    <source>
        <dbReference type="ARBA" id="ARBA00022448"/>
    </source>
</evidence>
<feature type="transmembrane region" description="Helical" evidence="8">
    <location>
        <begin position="243"/>
        <end position="260"/>
    </location>
</feature>
<dbReference type="PANTHER" id="PTHR21716:SF53">
    <property type="entry name" value="PERMEASE PERM-RELATED"/>
    <property type="match status" value="1"/>
</dbReference>
<feature type="transmembrane region" description="Helical" evidence="8">
    <location>
        <begin position="183"/>
        <end position="202"/>
    </location>
</feature>
<feature type="transmembrane region" description="Helical" evidence="8">
    <location>
        <begin position="56"/>
        <end position="75"/>
    </location>
</feature>
<evidence type="ECO:0000256" key="5">
    <source>
        <dbReference type="ARBA" id="ARBA00022692"/>
    </source>
</evidence>
<evidence type="ECO:0000313" key="9">
    <source>
        <dbReference type="EMBL" id="HIZ71179.1"/>
    </source>
</evidence>
<sequence>MKQEENKEQRKLIEKTWFWKYILDNKFVSILLIILLTFLTIFAFTKIAHLFTPLELIFSIVGPPVIFGILLYYLLEPMVNYIERKGLSRKLSVFIVFIVILLVIVLSVAFIIPGVQNQFNQLIEEFPKIWNSVVSQIEALLYNEGFTEIYREFQATDIMSRVTDQMSNIFTATIDSIGNVAGIITRVVITIATIPFVLYYLLVDGQHFKKSILEVVPTRARPVMVRFLQESSNQVGSYVRGELLVAISVAIMFYIGYLIIGLDYALILSITAGLLNLIPYLGSIMASIPALILGAFVSPLQLVKVIIVIIIEQTLEGRVISPQILGNKLEIHPLVILFILLVAGSLFGFMGLILAVPGFGILRVIWNLFFDWLKENYDFYEEESNV</sequence>
<proteinExistence type="inferred from homology"/>
<dbReference type="AlphaFoldDB" id="A0A9D2G180"/>
<evidence type="ECO:0000256" key="2">
    <source>
        <dbReference type="ARBA" id="ARBA00009773"/>
    </source>
</evidence>
<dbReference type="EMBL" id="DXAZ01000080">
    <property type="protein sequence ID" value="HIZ71179.1"/>
    <property type="molecule type" value="Genomic_DNA"/>
</dbReference>
<protein>
    <submittedName>
        <fullName evidence="9">AI-2E family transporter</fullName>
    </submittedName>
</protein>
<keyword evidence="4" id="KW-1003">Cell membrane</keyword>
<dbReference type="PANTHER" id="PTHR21716">
    <property type="entry name" value="TRANSMEMBRANE PROTEIN"/>
    <property type="match status" value="1"/>
</dbReference>
<keyword evidence="7 8" id="KW-0472">Membrane</keyword>
<feature type="transmembrane region" description="Helical" evidence="8">
    <location>
        <begin position="91"/>
        <end position="112"/>
    </location>
</feature>
<accession>A0A9D2G180</accession>
<comment type="similarity">
    <text evidence="2">Belongs to the autoinducer-2 exporter (AI-2E) (TC 2.A.86) family.</text>
</comment>
<feature type="transmembrane region" description="Helical" evidence="8">
    <location>
        <begin position="21"/>
        <end position="44"/>
    </location>
</feature>
<feature type="transmembrane region" description="Helical" evidence="8">
    <location>
        <begin position="331"/>
        <end position="356"/>
    </location>
</feature>
<evidence type="ECO:0000313" key="10">
    <source>
        <dbReference type="Proteomes" id="UP000824106"/>
    </source>
</evidence>
<comment type="caution">
    <text evidence="9">The sequence shown here is derived from an EMBL/GenBank/DDBJ whole genome shotgun (WGS) entry which is preliminary data.</text>
</comment>
<evidence type="ECO:0000256" key="4">
    <source>
        <dbReference type="ARBA" id="ARBA00022475"/>
    </source>
</evidence>
<name>A0A9D2G180_9LACT</name>
<keyword evidence="3" id="KW-0813">Transport</keyword>
<gene>
    <name evidence="9" type="ORF">H9808_05375</name>
</gene>
<evidence type="ECO:0000256" key="8">
    <source>
        <dbReference type="SAM" id="Phobius"/>
    </source>
</evidence>
<keyword evidence="5 8" id="KW-0812">Transmembrane</keyword>
<reference evidence="9" key="2">
    <citation type="submission" date="2021-04" db="EMBL/GenBank/DDBJ databases">
        <authorList>
            <person name="Gilroy R."/>
        </authorList>
    </citation>
    <scope>NUCLEOTIDE SEQUENCE</scope>
    <source>
        <strain evidence="9">CHK169-4300</strain>
    </source>
</reference>
<comment type="subcellular location">
    <subcellularLocation>
        <location evidence="1">Cell membrane</location>
        <topology evidence="1">Multi-pass membrane protein</topology>
    </subcellularLocation>
</comment>
<dbReference type="GO" id="GO:0055085">
    <property type="term" value="P:transmembrane transport"/>
    <property type="evidence" value="ECO:0007669"/>
    <property type="project" value="TreeGrafter"/>
</dbReference>
<evidence type="ECO:0000256" key="6">
    <source>
        <dbReference type="ARBA" id="ARBA00022989"/>
    </source>
</evidence>
<evidence type="ECO:0000256" key="1">
    <source>
        <dbReference type="ARBA" id="ARBA00004651"/>
    </source>
</evidence>
<dbReference type="InterPro" id="IPR002549">
    <property type="entry name" value="AI-2E-like"/>
</dbReference>
<dbReference type="Pfam" id="PF01594">
    <property type="entry name" value="AI-2E_transport"/>
    <property type="match status" value="1"/>
</dbReference>
<keyword evidence="6 8" id="KW-1133">Transmembrane helix</keyword>
<evidence type="ECO:0000256" key="7">
    <source>
        <dbReference type="ARBA" id="ARBA00023136"/>
    </source>
</evidence>
<organism evidence="9 10">
    <name type="scientific">Candidatus Atopostipes pullistercoris</name>
    <dbReference type="NCBI Taxonomy" id="2838467"/>
    <lineage>
        <taxon>Bacteria</taxon>
        <taxon>Bacillati</taxon>
        <taxon>Bacillota</taxon>
        <taxon>Bacilli</taxon>
        <taxon>Lactobacillales</taxon>
        <taxon>Carnobacteriaceae</taxon>
        <taxon>Atopostipes</taxon>
    </lineage>
</organism>